<proteinExistence type="predicted"/>
<dbReference type="InterPro" id="IPR036465">
    <property type="entry name" value="vWFA_dom_sf"/>
</dbReference>
<evidence type="ECO:0000313" key="3">
    <source>
        <dbReference type="Proteomes" id="UP000305778"/>
    </source>
</evidence>
<dbReference type="OrthoDB" id="4025922at2"/>
<keyword evidence="3" id="KW-1185">Reference proteome</keyword>
<dbReference type="InterPro" id="IPR008912">
    <property type="entry name" value="Uncharacterised_CoxE"/>
</dbReference>
<feature type="region of interest" description="Disordered" evidence="1">
    <location>
        <begin position="263"/>
        <end position="282"/>
    </location>
</feature>
<dbReference type="SUPFAM" id="SSF53300">
    <property type="entry name" value="vWA-like"/>
    <property type="match status" value="1"/>
</dbReference>
<accession>A0A4U0RV37</accession>
<feature type="region of interest" description="Disordered" evidence="1">
    <location>
        <begin position="313"/>
        <end position="377"/>
    </location>
</feature>
<dbReference type="RefSeq" id="WP_136729585.1">
    <property type="nucleotide sequence ID" value="NZ_SUMC01000090.1"/>
</dbReference>
<protein>
    <submittedName>
        <fullName evidence="2">VWA domain-containing protein</fullName>
    </submittedName>
</protein>
<feature type="compositionally biased region" description="Low complexity" evidence="1">
    <location>
        <begin position="313"/>
        <end position="325"/>
    </location>
</feature>
<dbReference type="Pfam" id="PF05762">
    <property type="entry name" value="VWA_CoxE"/>
    <property type="match status" value="1"/>
</dbReference>
<gene>
    <name evidence="2" type="ORF">FCI23_43520</name>
</gene>
<dbReference type="Proteomes" id="UP000305778">
    <property type="component" value="Unassembled WGS sequence"/>
</dbReference>
<dbReference type="EMBL" id="SUMC01000090">
    <property type="protein sequence ID" value="TKA00102.1"/>
    <property type="molecule type" value="Genomic_DNA"/>
</dbReference>
<evidence type="ECO:0000313" key="2">
    <source>
        <dbReference type="EMBL" id="TKA00102.1"/>
    </source>
</evidence>
<organism evidence="2 3">
    <name type="scientific">Actinacidiphila oryziradicis</name>
    <dbReference type="NCBI Taxonomy" id="2571141"/>
    <lineage>
        <taxon>Bacteria</taxon>
        <taxon>Bacillati</taxon>
        <taxon>Actinomycetota</taxon>
        <taxon>Actinomycetes</taxon>
        <taxon>Kitasatosporales</taxon>
        <taxon>Streptomycetaceae</taxon>
        <taxon>Actinacidiphila</taxon>
    </lineage>
</organism>
<comment type="caution">
    <text evidence="2">The sequence shown here is derived from an EMBL/GenBank/DDBJ whole genome shotgun (WGS) entry which is preliminary data.</text>
</comment>
<name>A0A4U0RV37_9ACTN</name>
<reference evidence="2 3" key="1">
    <citation type="submission" date="2019-04" db="EMBL/GenBank/DDBJ databases">
        <title>Streptomyces oryziradicis sp. nov., a novel actinomycete isolated from rhizosphere soil of rice (Oryza sativa L.).</title>
        <authorList>
            <person name="Li C."/>
        </authorList>
    </citation>
    <scope>NUCLEOTIDE SEQUENCE [LARGE SCALE GENOMIC DNA]</scope>
    <source>
        <strain evidence="2 3">NEAU-C40</strain>
    </source>
</reference>
<dbReference type="AlphaFoldDB" id="A0A4U0RV37"/>
<evidence type="ECO:0000256" key="1">
    <source>
        <dbReference type="SAM" id="MobiDB-lite"/>
    </source>
</evidence>
<sequence length="610" mass="63480">MPAPHPHVLPAPPALSDAEWATARWEDDGGPPCEPGPGAQAGQWLRISAALTERLPELAGRQDVIVTCEPGTRSGAPAAFYPATAALEIDAALFAPLKPATINPRHPGDEERYPVAWGALVHEAAHAAHSRWTTPPPLRGTALGQAAELLEESRAELAHLTRRPADRPFLRACVHTLVLADCTAQTPADRWRAASAAALILARRDAGILDPDETEPLHTTVTAILGTDLLQALASIWMAAHTTGDDDGQRMLEHARVWCQALGTEPAGPEPAPDPAAGGRRRGELAEAVGKVVGQVRANEAAQAAAQARAAATRSARAQAKTAQAAHDRQAAKTAGKVFAPGARPFTPGEPARSQRGQHAQSPVTGTRPPTSAEKAAAGQLARALRAASYRERTATVTACAAPPGRLSMRGALARDAQKAAGATPTAQPWIHTRHRPTPTPPLRVGIAVDVSASMQAAAAPIASAAWILAKATALTDPDSRAATVAYHRSLTAITAPGRTPTQVTEFAARGLGHSLAEAIDALSAGLELARPGRGRLLVIASDGYYHRDEAARATERITALRKAACAVLWLAFAPDPRPLPGTTLLHLADPAHAATAIGKAATAAITATR</sequence>
<feature type="compositionally biased region" description="Polar residues" evidence="1">
    <location>
        <begin position="355"/>
        <end position="370"/>
    </location>
</feature>